<dbReference type="Proteomes" id="UP000016714">
    <property type="component" value="Chromosome 1"/>
</dbReference>
<protein>
    <submittedName>
        <fullName evidence="1">Uncharacterized protein</fullName>
    </submittedName>
</protein>
<gene>
    <name evidence="1" type="ORF">N646_0617</name>
</gene>
<dbReference type="RefSeq" id="WP_021033883.1">
    <property type="nucleotide sequence ID" value="NC_022349.1"/>
</dbReference>
<accession>A0A2I3C4I6</accession>
<name>A0A2I3C4I6_VIBAX</name>
<evidence type="ECO:0000313" key="1">
    <source>
        <dbReference type="EMBL" id="AGV16450.1"/>
    </source>
</evidence>
<reference evidence="1 2" key="1">
    <citation type="journal article" date="2015" name="Genome Announc.">
        <title>Complete genome sequence of Vibrio alginolyticus ATCC 17749.</title>
        <authorList>
            <person name="Liu X.F."/>
            <person name="Cao Y."/>
            <person name="Zhang H.L."/>
            <person name="Chen Y.J."/>
            <person name="Hu C.J."/>
        </authorList>
    </citation>
    <scope>NUCLEOTIDE SEQUENCE [LARGE SCALE GENOMIC DNA]</scope>
    <source>
        <strain evidence="2">ATCC 17749 / DSM 2171 / NBRC 15630 / NCIMB 1903 / NCTC 12160 / XII-53</strain>
    </source>
</reference>
<dbReference type="AlphaFoldDB" id="A0A2I3C4I6"/>
<sequence>MNSLYTELSTQLMSSTRVNPEIFEKRDIVADILGWSSVKDFFGNEGADFKSASYRSSEGVTSCQLSWFIKIHRNSILPTL</sequence>
<proteinExistence type="predicted"/>
<evidence type="ECO:0000313" key="2">
    <source>
        <dbReference type="Proteomes" id="UP000016714"/>
    </source>
</evidence>
<dbReference type="KEGG" id="vag:N646_0617"/>
<dbReference type="HOGENOM" id="CLU_2792882_0_0_6"/>
<organism evidence="1 2">
    <name type="scientific">Vibrio alginolyticus (strain ATCC 17749 / DSM 2171 / NBRC 15630 / NCIMB 1903 / NCTC 12160 / XII-53)</name>
    <dbReference type="NCBI Taxonomy" id="1219076"/>
    <lineage>
        <taxon>Bacteria</taxon>
        <taxon>Pseudomonadati</taxon>
        <taxon>Pseudomonadota</taxon>
        <taxon>Gammaproteobacteria</taxon>
        <taxon>Vibrionales</taxon>
        <taxon>Vibrionaceae</taxon>
        <taxon>Vibrio</taxon>
    </lineage>
</organism>
<dbReference type="EMBL" id="CP006718">
    <property type="protein sequence ID" value="AGV16450.1"/>
    <property type="molecule type" value="Genomic_DNA"/>
</dbReference>